<accession>A0ABV8LN97</accession>
<feature type="region of interest" description="Disordered" evidence="1">
    <location>
        <begin position="61"/>
        <end position="83"/>
    </location>
</feature>
<evidence type="ECO:0000256" key="1">
    <source>
        <dbReference type="SAM" id="MobiDB-lite"/>
    </source>
</evidence>
<reference evidence="6" key="1">
    <citation type="journal article" date="2019" name="Int. J. Syst. Evol. Microbiol.">
        <title>The Global Catalogue of Microorganisms (GCM) 10K type strain sequencing project: providing services to taxonomists for standard genome sequencing and annotation.</title>
        <authorList>
            <consortium name="The Broad Institute Genomics Platform"/>
            <consortium name="The Broad Institute Genome Sequencing Center for Infectious Disease"/>
            <person name="Wu L."/>
            <person name="Ma J."/>
        </authorList>
    </citation>
    <scope>NUCLEOTIDE SEQUENCE [LARGE SCALE GENOMIC DNA]</scope>
    <source>
        <strain evidence="6">CGMCC 4.7289</strain>
    </source>
</reference>
<feature type="domain" description="Agd3 CBM87" evidence="4">
    <location>
        <begin position="105"/>
        <end position="210"/>
    </location>
</feature>
<dbReference type="Proteomes" id="UP001595816">
    <property type="component" value="Unassembled WGS sequence"/>
</dbReference>
<name>A0ABV8LN97_9ACTN</name>
<organism evidence="5 6">
    <name type="scientific">Hamadaea flava</name>
    <dbReference type="NCBI Taxonomy" id="1742688"/>
    <lineage>
        <taxon>Bacteria</taxon>
        <taxon>Bacillati</taxon>
        <taxon>Actinomycetota</taxon>
        <taxon>Actinomycetes</taxon>
        <taxon>Micromonosporales</taxon>
        <taxon>Micromonosporaceae</taxon>
        <taxon>Hamadaea</taxon>
    </lineage>
</organism>
<feature type="signal peptide" evidence="2">
    <location>
        <begin position="1"/>
        <end position="34"/>
    </location>
</feature>
<dbReference type="InterPro" id="IPR056827">
    <property type="entry name" value="CBM87_Agd3"/>
</dbReference>
<dbReference type="Pfam" id="PF25116">
    <property type="entry name" value="CBM87_Agd3"/>
    <property type="match status" value="1"/>
</dbReference>
<feature type="chain" id="PRO_5047303324" evidence="2">
    <location>
        <begin position="35"/>
        <end position="720"/>
    </location>
</feature>
<keyword evidence="6" id="KW-1185">Reference proteome</keyword>
<evidence type="ECO:0000313" key="5">
    <source>
        <dbReference type="EMBL" id="MFC4132244.1"/>
    </source>
</evidence>
<evidence type="ECO:0000259" key="4">
    <source>
        <dbReference type="Pfam" id="PF25116"/>
    </source>
</evidence>
<feature type="domain" description="Agd3 deacetylase" evidence="3">
    <location>
        <begin position="414"/>
        <end position="639"/>
    </location>
</feature>
<keyword evidence="2" id="KW-0732">Signal</keyword>
<dbReference type="Pfam" id="PF25115">
    <property type="entry name" value="Agd3_CE"/>
    <property type="match status" value="1"/>
</dbReference>
<sequence>MRFSRAVISRPRRHAARWLTVAIAAALAIVSTTASPGAARPKSPTGTTVVAPSIVGYPPVAAPQTPAPNPLPKKGGSVKLDKSARVSPKAGASTLATPATAKVALRALVVATTSDDFGVPTWTSTLDQVGAAYDVLYTATTPLAGTTLVRPDGTGKYNAILLTSTMLLYSDGGGYTAGLTGDEWNLLWAYERDYGVRQVSLYGSYGSWPEDYCLRARTEGSVGDTALTATLTTDGAAALDYLNPAANIPILQSYVYRNQLAAGCAAQPVLQIGSDVVGVRSTSTDGRERMTLTFTSNQYLLQARLLTYGLFRWASKDLFLGDQRHYLNIDVDDWFNTSDEMLPNGQLNSDPGYQMSGHDAYNAYLRQTGLRSSYPLASQLTFGMAINGGDANLTAASQCYPTGGINRLTSTTRCLRNNFRWINHTLTHPKMNSTPYATNVAEISQNLTVAQRLGLPVDRTVLKTPEYSGLGVYNPDATNDVDPPTDFGLNASNPDLLRAATDLGVKYLHGNMSFPSHQPPCFNCVIAHPMAPNLSIVPDWPTNIAYFSTTPDEETYFYNSFYGPNGKFPYWSTNLTYSQIIAYETDQALLRLAAGSSYTTTFHIGNLRDYGSGQTLLTDWAQQLLAKYSSYYSVPVLSPGWPALAAYAQARTAHFAQLRAGVDAVYDAATVTVTLTSPTAGTLTLCGAQTAGATTYGNDVSAQLTLAANTPLTVSMRPRL</sequence>
<dbReference type="RefSeq" id="WP_253753601.1">
    <property type="nucleotide sequence ID" value="NZ_JAMZDZ010000001.1"/>
</dbReference>
<protein>
    <submittedName>
        <fullName evidence="5">Uncharacterized protein</fullName>
    </submittedName>
</protein>
<gene>
    <name evidence="5" type="ORF">ACFOZ4_16690</name>
</gene>
<proteinExistence type="predicted"/>
<evidence type="ECO:0000256" key="2">
    <source>
        <dbReference type="SAM" id="SignalP"/>
    </source>
</evidence>
<dbReference type="InterPro" id="IPR056826">
    <property type="entry name" value="Agd3_CE"/>
</dbReference>
<evidence type="ECO:0000313" key="6">
    <source>
        <dbReference type="Proteomes" id="UP001595816"/>
    </source>
</evidence>
<dbReference type="EMBL" id="JBHSAY010000009">
    <property type="protein sequence ID" value="MFC4132244.1"/>
    <property type="molecule type" value="Genomic_DNA"/>
</dbReference>
<evidence type="ECO:0000259" key="3">
    <source>
        <dbReference type="Pfam" id="PF25115"/>
    </source>
</evidence>
<comment type="caution">
    <text evidence="5">The sequence shown here is derived from an EMBL/GenBank/DDBJ whole genome shotgun (WGS) entry which is preliminary data.</text>
</comment>